<protein>
    <submittedName>
        <fullName evidence="3">Aste57867_2977 protein</fullName>
    </submittedName>
</protein>
<keyword evidence="4" id="KW-1185">Reference proteome</keyword>
<evidence type="ECO:0000313" key="4">
    <source>
        <dbReference type="Proteomes" id="UP000332933"/>
    </source>
</evidence>
<evidence type="ECO:0000256" key="1">
    <source>
        <dbReference type="SAM" id="Phobius"/>
    </source>
</evidence>
<dbReference type="EMBL" id="CAADRA010000445">
    <property type="protein sequence ID" value="VFT80159.1"/>
    <property type="molecule type" value="Genomic_DNA"/>
</dbReference>
<dbReference type="InterPro" id="IPR006461">
    <property type="entry name" value="PLAC_motif_containing"/>
</dbReference>
<dbReference type="NCBIfam" id="TIGR01571">
    <property type="entry name" value="A_thal_Cys_rich"/>
    <property type="match status" value="1"/>
</dbReference>
<gene>
    <name evidence="3" type="primary">Aste57867_2977</name>
    <name evidence="2" type="ORF">As57867_002968</name>
    <name evidence="3" type="ORF">ASTE57867_2977</name>
</gene>
<dbReference type="Proteomes" id="UP000332933">
    <property type="component" value="Unassembled WGS sequence"/>
</dbReference>
<dbReference type="EMBL" id="VJMH01000445">
    <property type="protein sequence ID" value="KAF0716190.1"/>
    <property type="molecule type" value="Genomic_DNA"/>
</dbReference>
<sequence>MSSSNPAMQTPVDPHSTPVHPAAYDGQQPKLHDAASVPMAASTDLHGLAVGSWKADIFGCFADIAPNCLMSFFCPCISLAQTLHRVGMYTYTNVLLVWGGLYLLSWILYFFQSATGWFAVSLGVVSFGFNFWSLLALCLQIAVVVILFLIRTRFRKAFQIPGHELEDCCCSFWCQCCVLAQMATHANAYTPNECNFGPKDTLPGYTFQ</sequence>
<evidence type="ECO:0000313" key="3">
    <source>
        <dbReference type="EMBL" id="VFT80159.1"/>
    </source>
</evidence>
<feature type="transmembrane region" description="Helical" evidence="1">
    <location>
        <begin position="131"/>
        <end position="150"/>
    </location>
</feature>
<dbReference type="PANTHER" id="PTHR15907">
    <property type="entry name" value="DUF614 FAMILY PROTEIN-RELATED"/>
    <property type="match status" value="1"/>
</dbReference>
<dbReference type="Pfam" id="PF04749">
    <property type="entry name" value="PLAC8"/>
    <property type="match status" value="1"/>
</dbReference>
<proteinExistence type="predicted"/>
<reference evidence="3 4" key="1">
    <citation type="submission" date="2019-03" db="EMBL/GenBank/DDBJ databases">
        <authorList>
            <person name="Gaulin E."/>
            <person name="Dumas B."/>
        </authorList>
    </citation>
    <scope>NUCLEOTIDE SEQUENCE [LARGE SCALE GENOMIC DNA]</scope>
    <source>
        <strain evidence="3">CBS 568.67</strain>
    </source>
</reference>
<feature type="transmembrane region" description="Helical" evidence="1">
    <location>
        <begin position="91"/>
        <end position="111"/>
    </location>
</feature>
<keyword evidence="1" id="KW-0472">Membrane</keyword>
<reference evidence="2" key="2">
    <citation type="submission" date="2019-06" db="EMBL/GenBank/DDBJ databases">
        <title>Genomics analysis of Aphanomyces spp. identifies a new class of oomycete effector associated with host adaptation.</title>
        <authorList>
            <person name="Gaulin E."/>
        </authorList>
    </citation>
    <scope>NUCLEOTIDE SEQUENCE</scope>
    <source>
        <strain evidence="2">CBS 578.67</strain>
    </source>
</reference>
<keyword evidence="1" id="KW-1133">Transmembrane helix</keyword>
<dbReference type="AlphaFoldDB" id="A0A485KDZ7"/>
<keyword evidence="1" id="KW-0812">Transmembrane</keyword>
<organism evidence="3 4">
    <name type="scientific">Aphanomyces stellatus</name>
    <dbReference type="NCBI Taxonomy" id="120398"/>
    <lineage>
        <taxon>Eukaryota</taxon>
        <taxon>Sar</taxon>
        <taxon>Stramenopiles</taxon>
        <taxon>Oomycota</taxon>
        <taxon>Saprolegniomycetes</taxon>
        <taxon>Saprolegniales</taxon>
        <taxon>Verrucalvaceae</taxon>
        <taxon>Aphanomyces</taxon>
    </lineage>
</organism>
<evidence type="ECO:0000313" key="2">
    <source>
        <dbReference type="EMBL" id="KAF0716190.1"/>
    </source>
</evidence>
<name>A0A485KDZ7_9STRA</name>
<accession>A0A485KDZ7</accession>
<dbReference type="OrthoDB" id="1045822at2759"/>